<dbReference type="Proteomes" id="UP000188184">
    <property type="component" value="Plasmid unnamed1"/>
</dbReference>
<dbReference type="OrthoDB" id="9760715at2"/>
<dbReference type="AlphaFoldDB" id="A0A1Q2L4I8"/>
<geneLocation type="plasmid" evidence="1 2">
    <name>unnamed1</name>
</geneLocation>
<dbReference type="KEGG" id="pmar:B0X71_19585"/>
<organism evidence="1 2">
    <name type="scientific">Planococcus lenghuensis</name>
    <dbReference type="NCBI Taxonomy" id="2213202"/>
    <lineage>
        <taxon>Bacteria</taxon>
        <taxon>Bacillati</taxon>
        <taxon>Bacillota</taxon>
        <taxon>Bacilli</taxon>
        <taxon>Bacillales</taxon>
        <taxon>Caryophanaceae</taxon>
        <taxon>Planococcus</taxon>
    </lineage>
</organism>
<keyword evidence="1" id="KW-0614">Plasmid</keyword>
<name>A0A1Q2L4I8_9BACL</name>
<evidence type="ECO:0000313" key="1">
    <source>
        <dbReference type="EMBL" id="AQQ55375.1"/>
    </source>
</evidence>
<reference evidence="1 2" key="1">
    <citation type="submission" date="2017-02" db="EMBL/GenBank/DDBJ databases">
        <title>The complete genomic sequence of a novel cold adapted crude oil-degrading bacterium Planococcus qaidamina Y42.</title>
        <authorList>
            <person name="Yang R."/>
        </authorList>
    </citation>
    <scope>NUCLEOTIDE SEQUENCE [LARGE SCALE GENOMIC DNA]</scope>
    <source>
        <strain evidence="1 2">Y42</strain>
        <plasmid evidence="1 2">unnamed1</plasmid>
    </source>
</reference>
<sequence length="305" mass="34731">MNRPYKLETEDNPKFMEIYINQAWHQVFCYAMAFADRGRDDMLLFTIVSGSDSALQSLKAAIDIGTRSGLRFGYGEKSLTGYEFRSERTLMSEKGKYVKFPMTLSQNRKALAIVHESVLNNTEFVLSFNADPAQEVVQLLGGGQYGLHILPEWQRPVLQELMNQNYLVNHDLYYDEKLFTDGLSLLSIDLDEEEADRFIEEMVKGEKLKFPKSGEGQQVEETADLTSYLLNFNTDMVEKLSETVTPTHNPMEDEPLEPFNHYNRELFPVQSHAATAVAKRLREQKAVILQGEMSTGSAARCTISQ</sequence>
<protein>
    <submittedName>
        <fullName evidence="1">Uncharacterized protein</fullName>
    </submittedName>
</protein>
<proteinExistence type="predicted"/>
<dbReference type="EMBL" id="CP019641">
    <property type="protein sequence ID" value="AQQ55375.1"/>
    <property type="molecule type" value="Genomic_DNA"/>
</dbReference>
<gene>
    <name evidence="1" type="ORF">B0X71_19585</name>
</gene>
<keyword evidence="2" id="KW-1185">Reference proteome</keyword>
<dbReference type="RefSeq" id="WP_077591234.1">
    <property type="nucleotide sequence ID" value="NZ_CP019641.1"/>
</dbReference>
<evidence type="ECO:0000313" key="2">
    <source>
        <dbReference type="Proteomes" id="UP000188184"/>
    </source>
</evidence>
<accession>A0A1Q2L4I8</accession>